<name>A0A2J6RA45_HYAVF</name>
<sequence length="197" mass="22434">MWQYNPQNPNIPRWKPDPEPILDTFVLQNPEPTAGSSTKDPGAVLKDVERALNYIRTTLGELDRALSGVEQRLSGMEESLNSNQPMHNQQKISPALQAVRISTAQVKIDQVLVKEEAEDQERLYDSEINHELLEDGPDTGSTLQWYLEQDNKVLGEIRDLRALRKVPKAGNKELTKELDSDFADDEQSPLLWKQFNN</sequence>
<dbReference type="EMBL" id="KZ613952">
    <property type="protein sequence ID" value="PMD35392.1"/>
    <property type="molecule type" value="Genomic_DNA"/>
</dbReference>
<proteinExistence type="predicted"/>
<organism evidence="1 2">
    <name type="scientific">Hyaloscypha variabilis (strain UAMH 11265 / GT02V1 / F)</name>
    <name type="common">Meliniomyces variabilis</name>
    <dbReference type="NCBI Taxonomy" id="1149755"/>
    <lineage>
        <taxon>Eukaryota</taxon>
        <taxon>Fungi</taxon>
        <taxon>Dikarya</taxon>
        <taxon>Ascomycota</taxon>
        <taxon>Pezizomycotina</taxon>
        <taxon>Leotiomycetes</taxon>
        <taxon>Helotiales</taxon>
        <taxon>Hyaloscyphaceae</taxon>
        <taxon>Hyaloscypha</taxon>
        <taxon>Hyaloscypha variabilis</taxon>
    </lineage>
</organism>
<reference evidence="1 2" key="1">
    <citation type="submission" date="2016-04" db="EMBL/GenBank/DDBJ databases">
        <title>A degradative enzymes factory behind the ericoid mycorrhizal symbiosis.</title>
        <authorList>
            <consortium name="DOE Joint Genome Institute"/>
            <person name="Martino E."/>
            <person name="Morin E."/>
            <person name="Grelet G."/>
            <person name="Kuo A."/>
            <person name="Kohler A."/>
            <person name="Daghino S."/>
            <person name="Barry K."/>
            <person name="Choi C."/>
            <person name="Cichocki N."/>
            <person name="Clum A."/>
            <person name="Copeland A."/>
            <person name="Hainaut M."/>
            <person name="Haridas S."/>
            <person name="Labutti K."/>
            <person name="Lindquist E."/>
            <person name="Lipzen A."/>
            <person name="Khouja H.-R."/>
            <person name="Murat C."/>
            <person name="Ohm R."/>
            <person name="Olson A."/>
            <person name="Spatafora J."/>
            <person name="Veneault-Fourrey C."/>
            <person name="Henrissat B."/>
            <person name="Grigoriev I."/>
            <person name="Martin F."/>
            <person name="Perotto S."/>
        </authorList>
    </citation>
    <scope>NUCLEOTIDE SEQUENCE [LARGE SCALE GENOMIC DNA]</scope>
    <source>
        <strain evidence="1 2">F</strain>
    </source>
</reference>
<keyword evidence="2" id="KW-1185">Reference proteome</keyword>
<dbReference type="AlphaFoldDB" id="A0A2J6RA45"/>
<evidence type="ECO:0000313" key="1">
    <source>
        <dbReference type="EMBL" id="PMD35392.1"/>
    </source>
</evidence>
<protein>
    <submittedName>
        <fullName evidence="1">Uncharacterized protein</fullName>
    </submittedName>
</protein>
<gene>
    <name evidence="1" type="ORF">L207DRAFT_516336</name>
</gene>
<dbReference type="OrthoDB" id="10422864at2759"/>
<accession>A0A2J6RA45</accession>
<evidence type="ECO:0000313" key="2">
    <source>
        <dbReference type="Proteomes" id="UP000235786"/>
    </source>
</evidence>
<dbReference type="Proteomes" id="UP000235786">
    <property type="component" value="Unassembled WGS sequence"/>
</dbReference>